<dbReference type="AlphaFoldDB" id="A0A139I4X5"/>
<accession>A0A139I4X5</accession>
<feature type="transmembrane region" description="Helical" evidence="1">
    <location>
        <begin position="413"/>
        <end position="432"/>
    </location>
</feature>
<sequence>MYASALEDLERGRTGSQISRWQRILRTGPVSPSAERSQELIDLVSRFEGTSCLARLQLDIDASSYVEYVRERILQDLDRFAFVLPFEVDVDDQKKSSWVHQAMHEVRSSMDEPGEFSVSRTLQYLQDHKVILKPGGGELDQVYLCTELVFFLLGHITTLYLPAATNLATHQLCLDRRYPRGHGTFEEYTNDVIEVEEAARPFRDMLLGFGGLQPTCEHEPSNRVQPIFTSQFNAHVFATIGRIRFEWTDLLPAHLDFDDDTRTLYIYQRPTFCLLNIAAQSQTRQREWKTILARCLESDTDQHAEAKVSEYMQEVLLSTHMIFGQFSKARKTFKSSTGSGNISSLSPDPLLPVLCTGQWPFADLIRRPKKRYVLGQDFPLLGEKLQVIADYTNGSQPTNVWDLWKDKRNPLQWWTFSAVVLVGGFGLLFAILQTALSAAQVHYAARDVRRV</sequence>
<dbReference type="OrthoDB" id="5394701at2759"/>
<keyword evidence="3" id="KW-1185">Reference proteome</keyword>
<dbReference type="EMBL" id="LFZO01000304">
    <property type="protein sequence ID" value="KXT09813.1"/>
    <property type="molecule type" value="Genomic_DNA"/>
</dbReference>
<evidence type="ECO:0000256" key="1">
    <source>
        <dbReference type="SAM" id="Phobius"/>
    </source>
</evidence>
<reference evidence="2 3" key="1">
    <citation type="submission" date="2015-07" db="EMBL/GenBank/DDBJ databases">
        <title>Comparative genomics of the Sigatoka disease complex on banana suggests a link between parallel evolutionary changes in Pseudocercospora fijiensis and Pseudocercospora eumusae and increased virulence on the banana host.</title>
        <authorList>
            <person name="Chang T.-C."/>
            <person name="Salvucci A."/>
            <person name="Crous P.W."/>
            <person name="Stergiopoulos I."/>
        </authorList>
    </citation>
    <scope>NUCLEOTIDE SEQUENCE [LARGE SCALE GENOMIC DNA]</scope>
    <source>
        <strain evidence="2 3">CBS 116634</strain>
    </source>
</reference>
<keyword evidence="1" id="KW-0472">Membrane</keyword>
<name>A0A139I4X5_9PEZI</name>
<evidence type="ECO:0000313" key="3">
    <source>
        <dbReference type="Proteomes" id="UP000073492"/>
    </source>
</evidence>
<organism evidence="2 3">
    <name type="scientific">Pseudocercospora musae</name>
    <dbReference type="NCBI Taxonomy" id="113226"/>
    <lineage>
        <taxon>Eukaryota</taxon>
        <taxon>Fungi</taxon>
        <taxon>Dikarya</taxon>
        <taxon>Ascomycota</taxon>
        <taxon>Pezizomycotina</taxon>
        <taxon>Dothideomycetes</taxon>
        <taxon>Dothideomycetidae</taxon>
        <taxon>Mycosphaerellales</taxon>
        <taxon>Mycosphaerellaceae</taxon>
        <taxon>Pseudocercospora</taxon>
    </lineage>
</organism>
<keyword evidence="1" id="KW-1133">Transmembrane helix</keyword>
<evidence type="ECO:0000313" key="2">
    <source>
        <dbReference type="EMBL" id="KXT09813.1"/>
    </source>
</evidence>
<keyword evidence="1" id="KW-0812">Transmembrane</keyword>
<gene>
    <name evidence="2" type="ORF">AC579_10512</name>
</gene>
<dbReference type="Proteomes" id="UP000073492">
    <property type="component" value="Unassembled WGS sequence"/>
</dbReference>
<protein>
    <submittedName>
        <fullName evidence="2">Uncharacterized protein</fullName>
    </submittedName>
</protein>
<proteinExistence type="predicted"/>
<comment type="caution">
    <text evidence="2">The sequence shown here is derived from an EMBL/GenBank/DDBJ whole genome shotgun (WGS) entry which is preliminary data.</text>
</comment>